<name>A0A8B6DX96_MYTGA</name>
<dbReference type="AlphaFoldDB" id="A0A8B6DX96"/>
<dbReference type="OrthoDB" id="6194797at2759"/>
<feature type="region of interest" description="Disordered" evidence="1">
    <location>
        <begin position="124"/>
        <end position="157"/>
    </location>
</feature>
<keyword evidence="3" id="KW-1185">Reference proteome</keyword>
<proteinExistence type="predicted"/>
<evidence type="ECO:0000313" key="2">
    <source>
        <dbReference type="EMBL" id="VDI26666.1"/>
    </source>
</evidence>
<gene>
    <name evidence="2" type="ORF">MGAL_10B060464</name>
</gene>
<sequence>MFLNINITNDYLRNQLIFQREFQEDPAEVVKDLEDELEFKREQLSKLENTETRDLKRKLVDVQFKFQDKDVMKNKELSAKKKGTTSLLLNKQIIRRVGPADELSKYNRPFVNTRSYRDVLRVERNSRNDSADGTTDLISQNKDVYDKPQKTGMNGYR</sequence>
<accession>A0A8B6DX96</accession>
<dbReference type="EMBL" id="UYJE01004267">
    <property type="protein sequence ID" value="VDI26666.1"/>
    <property type="molecule type" value="Genomic_DNA"/>
</dbReference>
<reference evidence="2" key="1">
    <citation type="submission" date="2018-11" db="EMBL/GenBank/DDBJ databases">
        <authorList>
            <person name="Alioto T."/>
            <person name="Alioto T."/>
        </authorList>
    </citation>
    <scope>NUCLEOTIDE SEQUENCE</scope>
</reference>
<comment type="caution">
    <text evidence="2">The sequence shown here is derived from an EMBL/GenBank/DDBJ whole genome shotgun (WGS) entry which is preliminary data.</text>
</comment>
<protein>
    <submittedName>
        <fullName evidence="2">Uncharacterized protein</fullName>
    </submittedName>
</protein>
<feature type="compositionally biased region" description="Polar residues" evidence="1">
    <location>
        <begin position="131"/>
        <end position="142"/>
    </location>
</feature>
<organism evidence="2 3">
    <name type="scientific">Mytilus galloprovincialis</name>
    <name type="common">Mediterranean mussel</name>
    <dbReference type="NCBI Taxonomy" id="29158"/>
    <lineage>
        <taxon>Eukaryota</taxon>
        <taxon>Metazoa</taxon>
        <taxon>Spiralia</taxon>
        <taxon>Lophotrochozoa</taxon>
        <taxon>Mollusca</taxon>
        <taxon>Bivalvia</taxon>
        <taxon>Autobranchia</taxon>
        <taxon>Pteriomorphia</taxon>
        <taxon>Mytilida</taxon>
        <taxon>Mytiloidea</taxon>
        <taxon>Mytilidae</taxon>
        <taxon>Mytilinae</taxon>
        <taxon>Mytilus</taxon>
    </lineage>
</organism>
<evidence type="ECO:0000256" key="1">
    <source>
        <dbReference type="SAM" id="MobiDB-lite"/>
    </source>
</evidence>
<evidence type="ECO:0000313" key="3">
    <source>
        <dbReference type="Proteomes" id="UP000596742"/>
    </source>
</evidence>
<dbReference type="Proteomes" id="UP000596742">
    <property type="component" value="Unassembled WGS sequence"/>
</dbReference>